<dbReference type="SUPFAM" id="SSF53383">
    <property type="entry name" value="PLP-dependent transferases"/>
    <property type="match status" value="1"/>
</dbReference>
<dbReference type="InterPro" id="IPR004839">
    <property type="entry name" value="Aminotransferase_I/II_large"/>
</dbReference>
<evidence type="ECO:0000313" key="10">
    <source>
        <dbReference type="EMBL" id="PEQ06766.1"/>
    </source>
</evidence>
<comment type="cofactor">
    <cofactor evidence="1 5">
        <name>pyridoxal 5'-phosphate</name>
        <dbReference type="ChEBI" id="CHEBI:597326"/>
    </cofactor>
</comment>
<dbReference type="Gene3D" id="3.90.1150.10">
    <property type="entry name" value="Aspartate Aminotransferase, domain 1"/>
    <property type="match status" value="1"/>
</dbReference>
<dbReference type="NCBIfam" id="TIGR01825">
    <property type="entry name" value="gly_Cac_T_rel"/>
    <property type="match status" value="1"/>
</dbReference>
<evidence type="ECO:0000256" key="3">
    <source>
        <dbReference type="ARBA" id="ARBA00022679"/>
    </source>
</evidence>
<dbReference type="EMBL" id="NUAP01000011">
    <property type="protein sequence ID" value="PEN91380.1"/>
    <property type="molecule type" value="Genomic_DNA"/>
</dbReference>
<evidence type="ECO:0000256" key="1">
    <source>
        <dbReference type="ARBA" id="ARBA00001933"/>
    </source>
</evidence>
<dbReference type="EMBL" id="NVOI01000039">
    <property type="protein sequence ID" value="PGG92472.1"/>
    <property type="molecule type" value="Genomic_DNA"/>
</dbReference>
<keyword evidence="19" id="KW-1185">Reference proteome</keyword>
<keyword evidence="13" id="KW-0012">Acyltransferase</keyword>
<dbReference type="GO" id="GO:0030170">
    <property type="term" value="F:pyridoxal phosphate binding"/>
    <property type="evidence" value="ECO:0007669"/>
    <property type="project" value="InterPro"/>
</dbReference>
<feature type="domain" description="Aminotransferase class I/classII large" evidence="6">
    <location>
        <begin position="43"/>
        <end position="383"/>
    </location>
</feature>
<evidence type="ECO:0000256" key="4">
    <source>
        <dbReference type="ARBA" id="ARBA00022898"/>
    </source>
</evidence>
<evidence type="ECO:0000313" key="15">
    <source>
        <dbReference type="Proteomes" id="UP000220841"/>
    </source>
</evidence>
<keyword evidence="3 10" id="KW-0808">Transferase</keyword>
<comment type="similarity">
    <text evidence="5">Belongs to the class-II pyridoxal-phosphate-dependent aminotransferase family.</text>
</comment>
<evidence type="ECO:0000313" key="9">
    <source>
        <dbReference type="EMBL" id="PEN91380.1"/>
    </source>
</evidence>
<dbReference type="GeneID" id="64182042"/>
<dbReference type="EMBL" id="NUBY01000052">
    <property type="protein sequence ID" value="PEQ06766.1"/>
    <property type="molecule type" value="Genomic_DNA"/>
</dbReference>
<evidence type="ECO:0000313" key="12">
    <source>
        <dbReference type="EMBL" id="PHE13813.1"/>
    </source>
</evidence>
<dbReference type="GO" id="GO:0008890">
    <property type="term" value="F:glycine C-acetyltransferase activity"/>
    <property type="evidence" value="ECO:0007669"/>
    <property type="project" value="UniProtKB-EC"/>
</dbReference>
<evidence type="ECO:0000313" key="13">
    <source>
        <dbReference type="EMBL" id="QHA16074.1"/>
    </source>
</evidence>
<dbReference type="PANTHER" id="PTHR13693">
    <property type="entry name" value="CLASS II AMINOTRANSFERASE/8-AMINO-7-OXONONANOATE SYNTHASE"/>
    <property type="match status" value="1"/>
</dbReference>
<dbReference type="NCBIfam" id="NF005394">
    <property type="entry name" value="PRK06939.1"/>
    <property type="match status" value="1"/>
</dbReference>
<dbReference type="EMBL" id="NUSY01000014">
    <property type="protein sequence ID" value="PHE13813.1"/>
    <property type="molecule type" value="Genomic_DNA"/>
</dbReference>
<evidence type="ECO:0000313" key="14">
    <source>
        <dbReference type="Proteomes" id="UP000220078"/>
    </source>
</evidence>
<keyword evidence="4 5" id="KW-0663">Pyridoxal phosphate</keyword>
<accession>A0A1X3MJ12</accession>
<dbReference type="Proteomes" id="UP000220841">
    <property type="component" value="Unassembled WGS sequence"/>
</dbReference>
<dbReference type="FunFam" id="3.40.640.10:FF:000006">
    <property type="entry name" value="5-aminolevulinate synthase, mitochondrial"/>
    <property type="match status" value="1"/>
</dbReference>
<evidence type="ECO:0000259" key="6">
    <source>
        <dbReference type="Pfam" id="PF00155"/>
    </source>
</evidence>
<dbReference type="InterPro" id="IPR015422">
    <property type="entry name" value="PyrdxlP-dep_Trfase_small"/>
</dbReference>
<sequence length="396" mass="43199">MSSKTLAKFLEENLEDLKSKGLYNVIDPLESPNGPIITIGGKEYINLSSNNYLGLATDNRLQEAAIGAIHKYGVGAGAVRTINGTLDLHIKLEETIAKFKHTEAAIAYQSGFNCNMAAISAVMDKNDAILSDELNHASIIDGSRLSRAKIIVYKHSDMEDLRQKAIAAKESGLYNKLMVITDGVFSMDGDIAKLPEIVEIAEELDLMTYVDDAHGSGVLGKGAGTVKHFGLSDRVDFQIGTLSKAIGVIGGYVAGKQNLIDWLKVRSRPFLFSTALTPADAAACMRSIEILMESTELHDRLWENGRYLKQGLKELGFNIGESETPITPCIIGDEVLTQEFSRRLNEEGVYAKSIVFPTVAKGTGRVRNMPTAAHTKEMLDEAILKYEKVGKEMGII</sequence>
<dbReference type="EMBL" id="CP047044">
    <property type="protein sequence ID" value="QHA16074.1"/>
    <property type="molecule type" value="Genomic_DNA"/>
</dbReference>
<evidence type="ECO:0000313" key="8">
    <source>
        <dbReference type="EMBL" id="PEN48855.1"/>
    </source>
</evidence>
<evidence type="ECO:0000313" key="17">
    <source>
        <dbReference type="Proteomes" id="UP000224044"/>
    </source>
</evidence>
<dbReference type="EMBL" id="NUEH01000025">
    <property type="protein sequence ID" value="PEI86460.1"/>
    <property type="molecule type" value="Genomic_DNA"/>
</dbReference>
<dbReference type="RefSeq" id="WP_000095899.1">
    <property type="nucleotide sequence ID" value="NZ_CP036014.1"/>
</dbReference>
<evidence type="ECO:0000313" key="16">
    <source>
        <dbReference type="Proteomes" id="UP000220934"/>
    </source>
</evidence>
<dbReference type="Proteomes" id="UP000220969">
    <property type="component" value="Unassembled WGS sequence"/>
</dbReference>
<dbReference type="EC" id="2.3.1.29" evidence="13"/>
<evidence type="ECO:0000313" key="18">
    <source>
        <dbReference type="Proteomes" id="UP000225320"/>
    </source>
</evidence>
<accession>A0A1D3PSK4</accession>
<dbReference type="Proteomes" id="UP000225320">
    <property type="component" value="Unassembled WGS sequence"/>
</dbReference>
<dbReference type="Proteomes" id="UP000440820">
    <property type="component" value="Chromosome"/>
</dbReference>
<proteinExistence type="inferred from homology"/>
<evidence type="ECO:0000256" key="2">
    <source>
        <dbReference type="ARBA" id="ARBA00011738"/>
    </source>
</evidence>
<evidence type="ECO:0000313" key="11">
    <source>
        <dbReference type="EMBL" id="PGG92472.1"/>
    </source>
</evidence>
<gene>
    <name evidence="9" type="ORF">CN551_04360</name>
    <name evidence="10" type="ORF">CN585_14210</name>
    <name evidence="8" type="ORF">CN596_25810</name>
    <name evidence="7" type="ORF">CN678_12260</name>
    <name evidence="12" type="ORF">COF62_11975</name>
    <name evidence="11" type="ORF">CON73_12965</name>
    <name evidence="13" type="ORF">GPA05_03245</name>
</gene>
<dbReference type="InterPro" id="IPR001917">
    <property type="entry name" value="Aminotrans_II_pyridoxalP_BS"/>
</dbReference>
<dbReference type="CDD" id="cd06454">
    <property type="entry name" value="KBL_like"/>
    <property type="match status" value="1"/>
</dbReference>
<dbReference type="Proteomes" id="UP000220934">
    <property type="component" value="Unassembled WGS sequence"/>
</dbReference>
<evidence type="ECO:0000256" key="5">
    <source>
        <dbReference type="RuleBase" id="RU003693"/>
    </source>
</evidence>
<dbReference type="EMBL" id="NUAJ01000033">
    <property type="protein sequence ID" value="PEN48855.1"/>
    <property type="molecule type" value="Genomic_DNA"/>
</dbReference>
<organism evidence="12 17">
    <name type="scientific">Bacillus toyonensis</name>
    <dbReference type="NCBI Taxonomy" id="155322"/>
    <lineage>
        <taxon>Bacteria</taxon>
        <taxon>Bacillati</taxon>
        <taxon>Bacillota</taxon>
        <taxon>Bacilli</taxon>
        <taxon>Bacillales</taxon>
        <taxon>Bacillaceae</taxon>
        <taxon>Bacillus</taxon>
        <taxon>Bacillus cereus group</taxon>
    </lineage>
</organism>
<dbReference type="InterPro" id="IPR010962">
    <property type="entry name" value="AONS_Archaea/Firmicutes"/>
</dbReference>
<dbReference type="InterPro" id="IPR015424">
    <property type="entry name" value="PyrdxlP-dep_Trfase"/>
</dbReference>
<evidence type="ECO:0000313" key="7">
    <source>
        <dbReference type="EMBL" id="PEI86460.1"/>
    </source>
</evidence>
<dbReference type="PROSITE" id="PS00599">
    <property type="entry name" value="AA_TRANSFER_CLASS_2"/>
    <property type="match status" value="1"/>
</dbReference>
<reference evidence="15 17" key="2">
    <citation type="submission" date="2017-09" db="EMBL/GenBank/DDBJ databases">
        <title>Large-scale bioinformatics analysis of Bacillus genomes uncovers conserved roles of natural products in bacterial physiology.</title>
        <authorList>
            <consortium name="Agbiome Team Llc"/>
            <person name="Bleich R.M."/>
            <person name="Grubbs K.J."/>
            <person name="Santa Maria K.C."/>
            <person name="Allen S.E."/>
            <person name="Farag S."/>
            <person name="Shank E.A."/>
            <person name="Bowers A."/>
        </authorList>
    </citation>
    <scope>NUCLEOTIDE SEQUENCE [LARGE SCALE GENOMIC DNA]</scope>
    <source>
        <strain evidence="10 15">AFS021349</strain>
        <strain evidence="12 17">AFS042148</strain>
        <strain evidence="11 18">AFS094862</strain>
    </source>
</reference>
<evidence type="ECO:0000313" key="19">
    <source>
        <dbReference type="Proteomes" id="UP000440820"/>
    </source>
</evidence>
<dbReference type="Proteomes" id="UP000224044">
    <property type="component" value="Unassembled WGS sequence"/>
</dbReference>
<protein>
    <submittedName>
        <fullName evidence="12">Glycine C-acetyltransferase</fullName>
        <ecNumber evidence="13">2.3.1.29</ecNumber>
    </submittedName>
</protein>
<dbReference type="AlphaFoldDB" id="A0A1X3MJ12"/>
<dbReference type="InterPro" id="IPR050087">
    <property type="entry name" value="AON_synthase_class-II"/>
</dbReference>
<reference evidence="13 19" key="3">
    <citation type="submission" date="2019-12" db="EMBL/GenBank/DDBJ databases">
        <title>Bacillus toyonensis BV-17 genome.</title>
        <authorList>
            <person name="Chen J."/>
        </authorList>
    </citation>
    <scope>NUCLEOTIDE SEQUENCE [LARGE SCALE GENOMIC DNA]</scope>
    <source>
        <strain evidence="13 19">BV-17</strain>
    </source>
</reference>
<reference evidence="14 16" key="1">
    <citation type="submission" date="2017-09" db="EMBL/GenBank/DDBJ databases">
        <title>Large-scale bioinformatics analysis of Bacillus genomes uncovers conserved roles of natural products in bacterial physiology.</title>
        <authorList>
            <consortium name="Agbiome Team Llc"/>
            <person name="Bleich R.M."/>
            <person name="Kirk G.J."/>
            <person name="Santa Maria K.C."/>
            <person name="Allen S.E."/>
            <person name="Farag S."/>
            <person name="Shank E.A."/>
            <person name="Bowers A."/>
        </authorList>
    </citation>
    <scope>NUCLEOTIDE SEQUENCE</scope>
    <source>
        <strain evidence="7">AFS005430</strain>
        <strain evidence="9 14">AFS027629</strain>
        <strain evidence="8 16">AFS027958</strain>
    </source>
</reference>
<comment type="subunit">
    <text evidence="2">Homodimer.</text>
</comment>
<name>A0A1X3MJ12_9BACI</name>
<dbReference type="Proteomes" id="UP000220078">
    <property type="component" value="Unassembled WGS sequence"/>
</dbReference>
<dbReference type="Pfam" id="PF00155">
    <property type="entry name" value="Aminotran_1_2"/>
    <property type="match status" value="1"/>
</dbReference>
<dbReference type="InterPro" id="IPR015421">
    <property type="entry name" value="PyrdxlP-dep_Trfase_major"/>
</dbReference>
<dbReference type="PANTHER" id="PTHR13693:SF3">
    <property type="entry name" value="LD36009P"/>
    <property type="match status" value="1"/>
</dbReference>
<dbReference type="Gene3D" id="3.40.640.10">
    <property type="entry name" value="Type I PLP-dependent aspartate aminotransferase-like (Major domain)"/>
    <property type="match status" value="1"/>
</dbReference>